<dbReference type="SMART" id="SM00382">
    <property type="entry name" value="AAA"/>
    <property type="match status" value="1"/>
</dbReference>
<evidence type="ECO:0000256" key="5">
    <source>
        <dbReference type="ARBA" id="ARBA00022741"/>
    </source>
</evidence>
<dbReference type="Pfam" id="PF08352">
    <property type="entry name" value="oligo_HPY"/>
    <property type="match status" value="1"/>
</dbReference>
<dbReference type="FunFam" id="3.40.50.300:FF:000016">
    <property type="entry name" value="Oligopeptide ABC transporter ATP-binding component"/>
    <property type="match status" value="1"/>
</dbReference>
<evidence type="ECO:0000256" key="3">
    <source>
        <dbReference type="ARBA" id="ARBA00022448"/>
    </source>
</evidence>
<dbReference type="InterPro" id="IPR017871">
    <property type="entry name" value="ABC_transporter-like_CS"/>
</dbReference>
<evidence type="ECO:0000256" key="6">
    <source>
        <dbReference type="ARBA" id="ARBA00022840"/>
    </source>
</evidence>
<keyword evidence="5" id="KW-0547">Nucleotide-binding</keyword>
<evidence type="ECO:0000259" key="8">
    <source>
        <dbReference type="PROSITE" id="PS50893"/>
    </source>
</evidence>
<feature type="domain" description="ABC transporter" evidence="8">
    <location>
        <begin position="5"/>
        <end position="255"/>
    </location>
</feature>
<keyword evidence="4" id="KW-1003">Cell membrane</keyword>
<dbReference type="EMBL" id="CP025330">
    <property type="protein sequence ID" value="AZT94402.1"/>
    <property type="molecule type" value="Genomic_DNA"/>
</dbReference>
<evidence type="ECO:0000313" key="10">
    <source>
        <dbReference type="EMBL" id="PCC44674.1"/>
    </source>
</evidence>
<evidence type="ECO:0000313" key="13">
    <source>
        <dbReference type="Proteomes" id="UP000218620"/>
    </source>
</evidence>
<evidence type="ECO:0000313" key="9">
    <source>
        <dbReference type="EMBL" id="AZT94402.1"/>
    </source>
</evidence>
<evidence type="ECO:0000313" key="12">
    <source>
        <dbReference type="Proteomes" id="UP000217564"/>
    </source>
</evidence>
<comment type="subcellular location">
    <subcellularLocation>
        <location evidence="1">Cell membrane</location>
        <topology evidence="1">Peripheral membrane protein</topology>
    </subcellularLocation>
</comment>
<dbReference type="AlphaFoldDB" id="A0A2A3Z286"/>
<reference evidence="9 14" key="2">
    <citation type="submission" date="2017-12" db="EMBL/GenBank/DDBJ databases">
        <authorList>
            <person name="Levesque S."/>
        </authorList>
    </citation>
    <scope>NUCLEOTIDE SEQUENCE [LARGE SCALE GENOMIC DNA]</scope>
    <source>
        <strain evidence="9 14">SMQ-1417</strain>
    </source>
</reference>
<evidence type="ECO:0000256" key="7">
    <source>
        <dbReference type="ARBA" id="ARBA00023136"/>
    </source>
</evidence>
<dbReference type="CDD" id="cd03257">
    <property type="entry name" value="ABC_NikE_OppD_transporters"/>
    <property type="match status" value="1"/>
</dbReference>
<evidence type="ECO:0000313" key="11">
    <source>
        <dbReference type="EMBL" id="PCC46142.1"/>
    </source>
</evidence>
<dbReference type="InterPro" id="IPR003593">
    <property type="entry name" value="AAA+_ATPase"/>
</dbReference>
<dbReference type="Proteomes" id="UP000217564">
    <property type="component" value="Unassembled WGS sequence"/>
</dbReference>
<dbReference type="Pfam" id="PF00005">
    <property type="entry name" value="ABC_tran"/>
    <property type="match status" value="1"/>
</dbReference>
<dbReference type="EMBL" id="NRGQ01000002">
    <property type="protein sequence ID" value="PCC44674.1"/>
    <property type="molecule type" value="Genomic_DNA"/>
</dbReference>
<dbReference type="EMBL" id="NRGP01000016">
    <property type="protein sequence ID" value="PCC46142.1"/>
    <property type="molecule type" value="Genomic_DNA"/>
</dbReference>
<dbReference type="RefSeq" id="WP_096162340.1">
    <property type="nucleotide sequence ID" value="NZ_CP025330.1"/>
</dbReference>
<reference evidence="9 14" key="3">
    <citation type="submission" date="2019-01" db="EMBL/GenBank/DDBJ databases">
        <title>Comparative genomic analysis of Brevibacterium aurantiacum sheds light on its evolution and its adaptation to smear-ripened cheeses.</title>
        <authorList>
            <person name="Moineau S."/>
        </authorList>
    </citation>
    <scope>NUCLEOTIDE SEQUENCE [LARGE SCALE GENOMIC DNA]</scope>
    <source>
        <strain evidence="9 14">SMQ-1417</strain>
    </source>
</reference>
<dbReference type="GO" id="GO:0016887">
    <property type="term" value="F:ATP hydrolysis activity"/>
    <property type="evidence" value="ECO:0007669"/>
    <property type="project" value="InterPro"/>
</dbReference>
<keyword evidence="7" id="KW-0472">Membrane</keyword>
<dbReference type="GO" id="GO:0005886">
    <property type="term" value="C:plasma membrane"/>
    <property type="evidence" value="ECO:0007669"/>
    <property type="project" value="UniProtKB-SubCell"/>
</dbReference>
<keyword evidence="3" id="KW-0813">Transport</keyword>
<protein>
    <submittedName>
        <fullName evidence="9 11">ABC transporter ATP-binding protein</fullName>
    </submittedName>
</protein>
<dbReference type="InterPro" id="IPR003439">
    <property type="entry name" value="ABC_transporter-like_ATP-bd"/>
</dbReference>
<dbReference type="PANTHER" id="PTHR43297">
    <property type="entry name" value="OLIGOPEPTIDE TRANSPORT ATP-BINDING PROTEIN APPD"/>
    <property type="match status" value="1"/>
</dbReference>
<accession>A0A2A3Z286</accession>
<dbReference type="GO" id="GO:0005524">
    <property type="term" value="F:ATP binding"/>
    <property type="evidence" value="ECO:0007669"/>
    <property type="project" value="UniProtKB-KW"/>
</dbReference>
<dbReference type="SUPFAM" id="SSF52540">
    <property type="entry name" value="P-loop containing nucleoside triphosphate hydrolases"/>
    <property type="match status" value="1"/>
</dbReference>
<dbReference type="InterPro" id="IPR027417">
    <property type="entry name" value="P-loop_NTPase"/>
</dbReference>
<organism evidence="11 12">
    <name type="scientific">Brevibacterium aurantiacum</name>
    <dbReference type="NCBI Taxonomy" id="273384"/>
    <lineage>
        <taxon>Bacteria</taxon>
        <taxon>Bacillati</taxon>
        <taxon>Actinomycetota</taxon>
        <taxon>Actinomycetes</taxon>
        <taxon>Micrococcales</taxon>
        <taxon>Brevibacteriaceae</taxon>
        <taxon>Brevibacterium</taxon>
    </lineage>
</organism>
<dbReference type="InterPro" id="IPR013563">
    <property type="entry name" value="Oligopep_ABC_C"/>
</dbReference>
<dbReference type="PROSITE" id="PS00211">
    <property type="entry name" value="ABC_TRANSPORTER_1"/>
    <property type="match status" value="1"/>
</dbReference>
<reference evidence="12 13" key="1">
    <citation type="journal article" date="2017" name="Elife">
        <title>Extensive horizontal gene transfer in cheese-associated bacteria.</title>
        <authorList>
            <person name="Bonham K.S."/>
            <person name="Wolfe B.E."/>
            <person name="Dutton R.J."/>
        </authorList>
    </citation>
    <scope>NUCLEOTIDE SEQUENCE [LARGE SCALE GENOMIC DNA]</scope>
    <source>
        <strain evidence="11 12">947_7</strain>
        <strain evidence="10 13">962_8</strain>
    </source>
</reference>
<evidence type="ECO:0000256" key="4">
    <source>
        <dbReference type="ARBA" id="ARBA00022475"/>
    </source>
</evidence>
<evidence type="ECO:0000313" key="14">
    <source>
        <dbReference type="Proteomes" id="UP000283000"/>
    </source>
</evidence>
<dbReference type="PANTHER" id="PTHR43297:SF2">
    <property type="entry name" value="DIPEPTIDE TRANSPORT ATP-BINDING PROTEIN DPPD"/>
    <property type="match status" value="1"/>
</dbReference>
<evidence type="ECO:0000256" key="1">
    <source>
        <dbReference type="ARBA" id="ARBA00004202"/>
    </source>
</evidence>
<dbReference type="Proteomes" id="UP000283000">
    <property type="component" value="Chromosome"/>
</dbReference>
<dbReference type="Gene3D" id="3.40.50.300">
    <property type="entry name" value="P-loop containing nucleotide triphosphate hydrolases"/>
    <property type="match status" value="1"/>
</dbReference>
<dbReference type="Proteomes" id="UP000218620">
    <property type="component" value="Unassembled WGS sequence"/>
</dbReference>
<dbReference type="PROSITE" id="PS50893">
    <property type="entry name" value="ABC_TRANSPORTER_2"/>
    <property type="match status" value="1"/>
</dbReference>
<dbReference type="InterPro" id="IPR050388">
    <property type="entry name" value="ABC_Ni/Peptide_Import"/>
</dbReference>
<keyword evidence="6 11" id="KW-0067">ATP-binding</keyword>
<sequence length="335" mass="36634">MTNLLDVVDLRISFETERGTVTAVDGVSFSVAQGEVVGIVGESGCGKSVTAESILQLLDPSSTRYTGQMNFAGEDLFGFDEEVMRQIRGNRVAMIFQDPMSALNPVFTIGDQLTEAILAHRKIGKRRARSAAVELLQKTGIPEPERRMRQYPHQLSGGQRQRVMIAMALSCEPELLIADEPTTALDVTTQAQILRLLIDLKDEFNAGIVFITHDLGVVAEICDRVVVMYLGQVVESTDVNTLFDNPAHPYTRGLMASTPDIDSDPSVDLPIIPGSVPTLHNVPAGCRFADRCPVALPECREGPIELAVLAPDHTSRCIRSREFVGDSPLKYEATR</sequence>
<gene>
    <name evidence="11" type="ORF">CIK64_12040</name>
    <name evidence="10" type="ORF">CIK65_00460</name>
    <name evidence="9" type="ORF">CXR23_15640</name>
</gene>
<dbReference type="NCBIfam" id="TIGR01727">
    <property type="entry name" value="oligo_HPY"/>
    <property type="match status" value="1"/>
</dbReference>
<evidence type="ECO:0000256" key="2">
    <source>
        <dbReference type="ARBA" id="ARBA00005417"/>
    </source>
</evidence>
<comment type="similarity">
    <text evidence="2">Belongs to the ABC transporter superfamily.</text>
</comment>
<proteinExistence type="inferred from homology"/>
<name>A0A2A3Z286_BREAU</name>
<dbReference type="GO" id="GO:0015833">
    <property type="term" value="P:peptide transport"/>
    <property type="evidence" value="ECO:0007669"/>
    <property type="project" value="InterPro"/>
</dbReference>